<dbReference type="SMART" id="SM00306">
    <property type="entry name" value="HintN"/>
    <property type="match status" value="1"/>
</dbReference>
<sequence>MMGMRRFLVMGCTTGLALLSGCTSAPRDEQVANFGRTRQGVGDASRLTKAEWATYQADQSYLHGIAKPDVRIRLNLADPAQYRFALARLKIAGKTPENSPYLFEAMETRHREHVALGYKPGLLPVSKDLAENSAARQEQHVIAAASTGEDTDVLNDGTGTSTSSFPGGSFYTYTDTTYTDTTGYPLGELIWGEQYDLGTNVTVNAKGNLALTRLTRYRIASYKAEDTVEGFTDSYVFKEVGSDVATTTTQQPRLNLPPVIEAPLDIKFNDNLISVCLNRTWTQDCDYDLTGNPQSVKLPFKGNVSIRSAHTFNEAVINQYRVDLNNNVARPDSGHIKLILTNVGGGCDVTDTNTLQAKMAQFWNRVTLSSDKKTLYWDMTEANAAFFDDGCRQVQDTVKLTAQITLPLVLVSGTVSTPYQSSITLSNDDLVDRPSYSFKKLTITNSCLAAGTEIELAAGKVAPIESVKAGDRVLNPHQPALTVMDTAIGVETVPMVRIRSESGRSLLMTEMHPIQVMARGMVQARSLKKGDVVMTKTGPSKLVDVSREPYAGKVYNVKVGSDAEKLALAADQTVVYANGFVVGDGQIQQKYESIAMTSKDGNVLAHLPKKWHRDYVMSAKRK</sequence>
<reference evidence="2 3" key="1">
    <citation type="submission" date="2019-06" db="EMBL/GenBank/DDBJ databases">
        <authorList>
            <person name="Livingstone P."/>
            <person name="Whitworth D."/>
        </authorList>
    </citation>
    <scope>NUCLEOTIDE SEQUENCE [LARGE SCALE GENOMIC DNA]</scope>
    <source>
        <strain evidence="2 3">AM401</strain>
    </source>
</reference>
<feature type="domain" description="Hint" evidence="1">
    <location>
        <begin position="445"/>
        <end position="537"/>
    </location>
</feature>
<gene>
    <name evidence="2" type="ORF">FJV41_24150</name>
</gene>
<evidence type="ECO:0000313" key="3">
    <source>
        <dbReference type="Proteomes" id="UP000315369"/>
    </source>
</evidence>
<proteinExistence type="predicted"/>
<dbReference type="InterPro" id="IPR036844">
    <property type="entry name" value="Hint_dom_sf"/>
</dbReference>
<comment type="caution">
    <text evidence="2">The sequence shown here is derived from an EMBL/GenBank/DDBJ whole genome shotgun (WGS) entry which is preliminary data.</text>
</comment>
<dbReference type="Gene3D" id="2.170.16.10">
    <property type="entry name" value="Hedgehog/Intein (Hint) domain"/>
    <property type="match status" value="1"/>
</dbReference>
<dbReference type="InterPro" id="IPR003587">
    <property type="entry name" value="Hint_dom_N"/>
</dbReference>
<name>A0A540WWH0_9BACT</name>
<dbReference type="InterPro" id="IPR006141">
    <property type="entry name" value="Intein_N"/>
</dbReference>
<dbReference type="InterPro" id="IPR039510">
    <property type="entry name" value="Vint_dom"/>
</dbReference>
<accession>A0A540WWH0</accession>
<dbReference type="CDD" id="cd00081">
    <property type="entry name" value="Hint"/>
    <property type="match status" value="1"/>
</dbReference>
<dbReference type="Proteomes" id="UP000315369">
    <property type="component" value="Unassembled WGS sequence"/>
</dbReference>
<dbReference type="SUPFAM" id="SSF51294">
    <property type="entry name" value="Hedgehog/intein (Hint) domain"/>
    <property type="match status" value="1"/>
</dbReference>
<evidence type="ECO:0000313" key="2">
    <source>
        <dbReference type="EMBL" id="TQF13363.1"/>
    </source>
</evidence>
<organism evidence="2 3">
    <name type="scientific">Myxococcus llanfairpwllgwyngyllgogerychwyrndrobwllllantysiliogogogochensis</name>
    <dbReference type="NCBI Taxonomy" id="2590453"/>
    <lineage>
        <taxon>Bacteria</taxon>
        <taxon>Pseudomonadati</taxon>
        <taxon>Myxococcota</taxon>
        <taxon>Myxococcia</taxon>
        <taxon>Myxococcales</taxon>
        <taxon>Cystobacterineae</taxon>
        <taxon>Myxococcaceae</taxon>
        <taxon>Myxococcus</taxon>
    </lineage>
</organism>
<dbReference type="Pfam" id="PF14623">
    <property type="entry name" value="Vint"/>
    <property type="match status" value="1"/>
</dbReference>
<dbReference type="OrthoDB" id="5521784at2"/>
<dbReference type="PROSITE" id="PS51257">
    <property type="entry name" value="PROKAR_LIPOPROTEIN"/>
    <property type="match status" value="1"/>
</dbReference>
<dbReference type="GO" id="GO:0016539">
    <property type="term" value="P:intein-mediated protein splicing"/>
    <property type="evidence" value="ECO:0007669"/>
    <property type="project" value="InterPro"/>
</dbReference>
<keyword evidence="3" id="KW-1185">Reference proteome</keyword>
<dbReference type="PROSITE" id="PS50817">
    <property type="entry name" value="INTEIN_N_TER"/>
    <property type="match status" value="1"/>
</dbReference>
<dbReference type="EMBL" id="VIFM01000102">
    <property type="protein sequence ID" value="TQF13363.1"/>
    <property type="molecule type" value="Genomic_DNA"/>
</dbReference>
<dbReference type="AlphaFoldDB" id="A0A540WWH0"/>
<protein>
    <recommendedName>
        <fullName evidence="1">Hint domain-containing protein</fullName>
    </recommendedName>
</protein>
<evidence type="ECO:0000259" key="1">
    <source>
        <dbReference type="SMART" id="SM00306"/>
    </source>
</evidence>